<dbReference type="Gene3D" id="3.30.2410.10">
    <property type="entry name" value="Hect, E3 ligase catalytic domain"/>
    <property type="match status" value="1"/>
</dbReference>
<feature type="compositionally biased region" description="Basic residues" evidence="8">
    <location>
        <begin position="2528"/>
        <end position="2539"/>
    </location>
</feature>
<feature type="region of interest" description="Disordered" evidence="8">
    <location>
        <begin position="2442"/>
        <end position="2563"/>
    </location>
</feature>
<comment type="function">
    <text evidence="7">E3 ubiquitin-protein ligase which accepts ubiquitin from an E2 ubiquitin-conjugating enzyme in the form of a thioester and then directly transfers the ubiquitin to targeted substrates.</text>
</comment>
<dbReference type="UniPathway" id="UPA00143"/>
<feature type="region of interest" description="Disordered" evidence="8">
    <location>
        <begin position="2398"/>
        <end position="2424"/>
    </location>
</feature>
<dbReference type="InterPro" id="IPR045322">
    <property type="entry name" value="HECTD1/TRIP12-like"/>
</dbReference>
<feature type="compositionally biased region" description="Basic residues" evidence="8">
    <location>
        <begin position="1146"/>
        <end position="1156"/>
    </location>
</feature>
<dbReference type="GO" id="GO:0043161">
    <property type="term" value="P:proteasome-mediated ubiquitin-dependent protein catabolic process"/>
    <property type="evidence" value="ECO:0007669"/>
    <property type="project" value="TreeGrafter"/>
</dbReference>
<feature type="compositionally biased region" description="Polar residues" evidence="8">
    <location>
        <begin position="2451"/>
        <end position="2464"/>
    </location>
</feature>
<dbReference type="EMBL" id="KL596795">
    <property type="protein sequence ID" value="KER24868.1"/>
    <property type="molecule type" value="Genomic_DNA"/>
</dbReference>
<dbReference type="InterPro" id="IPR035983">
    <property type="entry name" value="Hect_E3_ubiquitin_ligase"/>
</dbReference>
<accession>A0A074ZCH9</accession>
<feature type="compositionally biased region" description="Polar residues" evidence="8">
    <location>
        <begin position="1177"/>
        <end position="1190"/>
    </location>
</feature>
<evidence type="ECO:0000256" key="4">
    <source>
        <dbReference type="ARBA" id="ARBA00022786"/>
    </source>
</evidence>
<dbReference type="EC" id="2.3.2.26" evidence="7"/>
<dbReference type="Pfam" id="PF12796">
    <property type="entry name" value="Ank_2"/>
    <property type="match status" value="1"/>
</dbReference>
<dbReference type="PROSITE" id="PS50237">
    <property type="entry name" value="HECT"/>
    <property type="match status" value="1"/>
</dbReference>
<feature type="compositionally biased region" description="Low complexity" evidence="8">
    <location>
        <begin position="2108"/>
        <end position="2121"/>
    </location>
</feature>
<feature type="region of interest" description="Disordered" evidence="8">
    <location>
        <begin position="1116"/>
        <end position="1192"/>
    </location>
</feature>
<name>A0A074ZCH9_OPIVI</name>
<dbReference type="InterPro" id="IPR036770">
    <property type="entry name" value="Ankyrin_rpt-contain_sf"/>
</dbReference>
<dbReference type="Gene3D" id="1.25.10.10">
    <property type="entry name" value="Leucine-rich Repeat Variant"/>
    <property type="match status" value="1"/>
</dbReference>
<dbReference type="GeneID" id="20328497"/>
<evidence type="ECO:0000256" key="6">
    <source>
        <dbReference type="PROSITE-ProRule" id="PRU00104"/>
    </source>
</evidence>
<feature type="compositionally biased region" description="Basic and acidic residues" evidence="8">
    <location>
        <begin position="1163"/>
        <end position="1176"/>
    </location>
</feature>
<feature type="region of interest" description="Disordered" evidence="8">
    <location>
        <begin position="3261"/>
        <end position="3286"/>
    </location>
</feature>
<dbReference type="Pfam" id="PF00632">
    <property type="entry name" value="HECT"/>
    <property type="match status" value="1"/>
</dbReference>
<dbReference type="Proteomes" id="UP000054324">
    <property type="component" value="Unassembled WGS sequence"/>
</dbReference>
<dbReference type="SMART" id="SM00248">
    <property type="entry name" value="ANK"/>
    <property type="match status" value="2"/>
</dbReference>
<feature type="compositionally biased region" description="Polar residues" evidence="8">
    <location>
        <begin position="2543"/>
        <end position="2562"/>
    </location>
</feature>
<feature type="compositionally biased region" description="Polar residues" evidence="8">
    <location>
        <begin position="3261"/>
        <end position="3279"/>
    </location>
</feature>
<dbReference type="GO" id="GO:0016607">
    <property type="term" value="C:nuclear speck"/>
    <property type="evidence" value="ECO:0007669"/>
    <property type="project" value="TreeGrafter"/>
</dbReference>
<evidence type="ECO:0000313" key="10">
    <source>
        <dbReference type="EMBL" id="KER24868.1"/>
    </source>
</evidence>
<feature type="compositionally biased region" description="Low complexity" evidence="8">
    <location>
        <begin position="2517"/>
        <end position="2526"/>
    </location>
</feature>
<dbReference type="RefSeq" id="XP_009171420.1">
    <property type="nucleotide sequence ID" value="XM_009173156.1"/>
</dbReference>
<organism evidence="10 11">
    <name type="scientific">Opisthorchis viverrini</name>
    <name type="common">Southeast Asian liver fluke</name>
    <dbReference type="NCBI Taxonomy" id="6198"/>
    <lineage>
        <taxon>Eukaryota</taxon>
        <taxon>Metazoa</taxon>
        <taxon>Spiralia</taxon>
        <taxon>Lophotrochozoa</taxon>
        <taxon>Platyhelminthes</taxon>
        <taxon>Trematoda</taxon>
        <taxon>Digenea</taxon>
        <taxon>Opisthorchiida</taxon>
        <taxon>Opisthorchiata</taxon>
        <taxon>Opisthorchiidae</taxon>
        <taxon>Opisthorchis</taxon>
    </lineage>
</organism>
<comment type="similarity">
    <text evidence="2 7">Belongs to the UPL family. K-HECT subfamily.</text>
</comment>
<feature type="repeat" description="ANK" evidence="5">
    <location>
        <begin position="740"/>
        <end position="772"/>
    </location>
</feature>
<feature type="region of interest" description="Disordered" evidence="8">
    <location>
        <begin position="2063"/>
        <end position="2169"/>
    </location>
</feature>
<dbReference type="InterPro" id="IPR000569">
    <property type="entry name" value="HECT_dom"/>
</dbReference>
<dbReference type="KEGG" id="ovi:T265_14331"/>
<dbReference type="Gene3D" id="1.25.40.20">
    <property type="entry name" value="Ankyrin repeat-containing domain"/>
    <property type="match status" value="1"/>
</dbReference>
<dbReference type="SUPFAM" id="SSF56204">
    <property type="entry name" value="Hect, E3 ligase catalytic domain"/>
    <property type="match status" value="1"/>
</dbReference>
<feature type="compositionally biased region" description="Polar residues" evidence="8">
    <location>
        <begin position="3066"/>
        <end position="3080"/>
    </location>
</feature>
<dbReference type="CTD" id="20328497"/>
<feature type="compositionally biased region" description="Low complexity" evidence="8">
    <location>
        <begin position="2465"/>
        <end position="2475"/>
    </location>
</feature>
<dbReference type="GO" id="GO:0000209">
    <property type="term" value="P:protein polyubiquitination"/>
    <property type="evidence" value="ECO:0007669"/>
    <property type="project" value="TreeGrafter"/>
</dbReference>
<evidence type="ECO:0000256" key="1">
    <source>
        <dbReference type="ARBA" id="ARBA00000885"/>
    </source>
</evidence>
<comment type="pathway">
    <text evidence="7">Protein modification; protein ubiquitination.</text>
</comment>
<feature type="region of interest" description="Disordered" evidence="8">
    <location>
        <begin position="3061"/>
        <end position="3080"/>
    </location>
</feature>
<dbReference type="SUPFAM" id="SSF48371">
    <property type="entry name" value="ARM repeat"/>
    <property type="match status" value="1"/>
</dbReference>
<dbReference type="Gene3D" id="3.90.1750.10">
    <property type="entry name" value="Hect, E3 ligase catalytic domains"/>
    <property type="match status" value="1"/>
</dbReference>
<dbReference type="InterPro" id="IPR016024">
    <property type="entry name" value="ARM-type_fold"/>
</dbReference>
<proteinExistence type="inferred from homology"/>
<dbReference type="OrthoDB" id="412600at2759"/>
<evidence type="ECO:0000256" key="3">
    <source>
        <dbReference type="ARBA" id="ARBA00022679"/>
    </source>
</evidence>
<evidence type="ECO:0000259" key="9">
    <source>
        <dbReference type="PROSITE" id="PS50237"/>
    </source>
</evidence>
<dbReference type="InterPro" id="IPR011989">
    <property type="entry name" value="ARM-like"/>
</dbReference>
<dbReference type="SMART" id="SM00119">
    <property type="entry name" value="HECTc"/>
    <property type="match status" value="1"/>
</dbReference>
<dbReference type="PANTHER" id="PTHR45670:SF1">
    <property type="entry name" value="E3 UBIQUITIN-PROTEIN LIGASE HECTD1"/>
    <property type="match status" value="1"/>
</dbReference>
<sequence length="3633" mass="401237">KHYAGLYSAPSSHPYLSRSNYEQHLTNLVFTVEDIRQLLHKINPFIALGPDKVHPMIRKETSSALANHLQLVFRQSLDEGRLPSGWKEAIVMPTYNTGDRLSPGSYRPISLTSVPSSALLMLGENGPENIMRLDAERVCVSGSPQTCPPPCIVGNRLGSFGAPSPVLLAWTSKYSMGPTTHENVTLIERVQRAATGMAVGLKSVDCKERLAVLDGFHLQNRCLRGDLIPNYALLEQVDGFGLMDADPSVVLEWLDAKNGDLRDLQLTALEQLCNEVLFSDNVDVFCERYPPRCVLPVLCRIFLDDQAPPMVLEANARAVSYYLDMELEWCNYITHYNDVMSALASHLECVDMNSTKSNEFGQQLIKLLKIICTYDAHPLYSNGGLTAVLRFVRTNASLLHTDVLQAGMELIRCLVSKADPKDPSLHSWIQMLSSLLDFKEPGVVDQTLRAFANLVSRFTRIGADPSPLADPHIVDRLLHRLCVAGGVETTTLQTADAITLTTDSSNAGLPLDSTGTGDARDSVSTAESNPAVVHAITNILVTLCCASSNLTHSLLASDGQFATTLAMLLQRSEDESVVLSVLRLVNILLVLLYQNPNETAKKSPPMSETLCEVTPKATSLTTALPETLTSKLDEVGSEKVENASAIGGEPEVNTTISTKVGETSAATLLLPTDRDVLHRPIIEAIKRQDLEFLRSSIAEGTIDVNYTDHLGQTLLNWAASFGTPAMVELLCDNGANVRQGVRSPLDYAATFGRVDVCRTLLARGADPNQRDVRGLRPIDRARDHLPHPGCQQVIDLLEQESKRSSNRITCVELQSSPPTPTVVPPRIQITTPNEQEVKGDQIPGVWTHHDFVNRLLPVVVDLFDHTPSPVVKRQCFLLVRRMAIFIPSDQLEKVSLFQTQTLPFSFLLTQLIHKVFIEETDEYVLRALELSHCLLTKAASVYVPAFFRLGLVPLIKQLGDIWSHLVPLEDPTTHDTDLMVVNEEQSLIKQPAPESVDGKKEESTSDIVNPPEMPLASAIRLSSNQFYTWHDWNLIWIGDLLSVFNRFAFIIIQLHVTDGCLRALAVHTGSSHERIPIVLQPGEPAVERPSLKHHMFRMHQHLVDACNNSEKTALWATETKPESTTADEPRSLSSRAMARSPTNRSHVGKRNLHRIGLHLGLRRPPDPPYEPKDKNSRTSNKSSLQRQASSPARVCISSRPFVGHSRNTQAEVRKVSNVAIIGPVICSLRQVLHGTRLCLQMRCPSSPLSPGSTPISEALLFSEDCEIGFSRVRISPLYCDAPSTVANAPVIAGTSVESSPLCASQKEHYKATPSCRSSLSLSTLLSELDSELHSDGSNSSQETHMANADPPELYDFDLLFGLHREQSTTEGSITNLENVETVSLETSRELQRLDELLFPRELVCETYTSGPLSNWLRGDSEYLRAESKDQQERATLRVETIRKQAIKISSALYALLQSAEEVTDMPSASLSHRRSLDGLRSIVGSIWRAFFADKSSQSSLTLRTLSSVFARLADLLNLGEQAVTAYELIVSGLVPSLLLCLSAEYADRWNCPVLPIGLDATTSLLWYLRERRRTFIKHLLPNAGFSCLGVLTRRLVEALELTEHLPLRLYSLMSNKCLNTQSPCDTPDVGEAASKTLPTTPTSPLLETNQELVSLPLGVIRAANSSPNHPSFLPKNLHEYQQFTDCIDELEIAIIPTLCSQLFSKQDESECTVPWVRQIEGRFSLELEMLPTGEHKTSSTQCLTDWSNAHIRASPLVTVAQLERFLLRMSSRQWYESPRTTLRFWSQMERAAGRGIVFSPPMNGVTSADCFGGIIDWLATNGGTLPFDDWANPGFIGLVTVASSAGNPAAYILGPRAGALIGNYPVRCTGFGSIARPRRISDFSTTPTQVENNKNKFGLNSSLMANQENRAWFAVDLGLQLLPTAYSLAYLRQAEVSATPVAPRNWNLEASNDAITWTVLRSHVNDVSIQPQSGSRSTWALDLSAIAQGNPDATDSGKQQGWRFFKIQATGPNANGDGELGLGGLDFYGIVYSAHESVLTAHQITQKINSVCSNFKDLEEHSKLPPFPSSIDAPHGRRRTSYRGGTTSIHTNSPSKPEIKSEEQTVCESPRSPSESSPLLSQTEDSSDAKRKPEPVSPTADEYEEEEMEEDDLDVDDDDAVTDDTSHSRTISRRLLESLGLMDIGMNEERFLEYLLLLPDQPVNSLRRLLRSFRTQDATDEDESLSHLSSQKSIKAPDAATTKDNQASNQVDKDDGSTKDTYLKAMHTSDSHFAYTPIESVEELRPHKTLSTTSVVSSHGDGNAHESLWFIDQEPSTDAFTRRFQPSDAFDPATEDAEALEFAEVVEAIIESNISSNAPPFVDHLTASANASATTTTATTATSLIPPIRKEEYECAVDTPETGHQSIGLHVSLPRSDNRERKEGAKVASKLTWFRKMQDDQGVVSDPELSSEPSGQGYSTTAKVSTARRSGTTRSSHTDEPLHSARGSVRQTCLTAKADVRKSLRGVETQDDQYRLSASSHLSSKSNRQQRRRPRRPRPRPIVQSSTTSEASAVNLKTTSTPAGDKALTWDEAVEMLRLPNGLIPAFNPYPGYTNAPATTLFVLCNAPTDVRSMCSIPNINGNSQKQCLVLQLSVMRDTECVAQIFMKNKDSTLFSYIQQVYEILRDGDEQKTSDKAYKLKLGYRCWFPEDEIGADGRCSAQYADGCSFLKRSDLRLTPSPRHTISYSAGEVQVTMVTEDFSSNVIPEQVVDGIPQVSTTPENLLNLLRIFYQLSGIDIPSWIPHPTGDPVFADSLNRTSTPIGKRKRLQSTQTLLSTANPIDAEDFVSRRLTKKLLRQIHDPMALATGTLPNWCFNLPRWLSPLFTFTARLELLRASGFGPARSVHWLQNQPLAKVLGTQASLGRSYSAVSSSSNNNQTVIRLGTSTNARTILLSSLLSSSEECSAFGTQHTPASSDMIVLRPTTLTRVLNPTHTNSATPIVDDGSADTPFLDVLVSSLAANNNRPNENRELWNCLLSRAVRANVSTAAQQDTKTHQVGRLHKEFVRIPRLPREIMDSTERPGVQLSNKQSVDAPSSRVSQAGSNFWDWAARLMDEHAGRKSELEIQFIGEDGTGLGPTLEFYSLLAAELRRRDGLMWVTDDSSYVPYETHEDGPAMPTVASVATLDSQSQLGGASSAFAPSEQSIDLGIEINAYVNTAHGLFPAAWPGDRVPEEVLYRFYIMGIAVAKCLQDNRRIDLPLSPPMLKLLTAYGSIVTMPQTMSSSRDSPITVTDTEPNTETKRSGTDFSKFDALERAFSYMSVGSTNLGDPSADIGKFLLSAPYRRLCKANNDTSLQSTEPHWLANLLDLDDFCLIYPDRAQFFRKVLEFCGQKFLLNLRAGPHNLDSQKLRDLVIEIFGCSLEDMCIGMEFLPPSSLFGTAGFPLCDHYSWEHEPGITQSACLTFSLDDTSAETEVEPVTVHNIELFLLRTLDFALDKGIRKQLDMFKAGFERVLPLRWLALFNGTELGELIGGDSSAHWTREDLLAYTVPCFGFTRQSPTYRMLINVLSNFDLPERRAFLQFTTGCSSLPPGGLKNLHPRLRVVRKEAGSAAFPSVNTCVHYLKLPEYKSEHELRSVLLRATREVGFYLN</sequence>
<keyword evidence="5" id="KW-0040">ANK repeat</keyword>
<keyword evidence="11" id="KW-1185">Reference proteome</keyword>
<dbReference type="GO" id="GO:0061630">
    <property type="term" value="F:ubiquitin protein ligase activity"/>
    <property type="evidence" value="ECO:0007669"/>
    <property type="project" value="UniProtKB-UniRule"/>
</dbReference>
<feature type="compositionally biased region" description="Acidic residues" evidence="8">
    <location>
        <begin position="2141"/>
        <end position="2162"/>
    </location>
</feature>
<evidence type="ECO:0000256" key="8">
    <source>
        <dbReference type="SAM" id="MobiDB-lite"/>
    </source>
</evidence>
<evidence type="ECO:0000256" key="7">
    <source>
        <dbReference type="RuleBase" id="RU369009"/>
    </source>
</evidence>
<gene>
    <name evidence="10" type="ORF">T265_14331</name>
</gene>
<keyword evidence="3 7" id="KW-0808">Transferase</keyword>
<dbReference type="SUPFAM" id="SSF48403">
    <property type="entry name" value="Ankyrin repeat"/>
    <property type="match status" value="1"/>
</dbReference>
<reference evidence="10 11" key="1">
    <citation type="submission" date="2013-11" db="EMBL/GenBank/DDBJ databases">
        <title>Opisthorchis viverrini - life in the bile duct.</title>
        <authorList>
            <person name="Young N.D."/>
            <person name="Nagarajan N."/>
            <person name="Lin S.J."/>
            <person name="Korhonen P.K."/>
            <person name="Jex A.R."/>
            <person name="Hall R.S."/>
            <person name="Safavi-Hemami H."/>
            <person name="Kaewkong W."/>
            <person name="Bertrand D."/>
            <person name="Gao S."/>
            <person name="Seet Q."/>
            <person name="Wongkham S."/>
            <person name="Teh B.T."/>
            <person name="Wongkham C."/>
            <person name="Intapan P.M."/>
            <person name="Maleewong W."/>
            <person name="Yang X."/>
            <person name="Hu M."/>
            <person name="Wang Z."/>
            <person name="Hofmann A."/>
            <person name="Sternberg P.W."/>
            <person name="Tan P."/>
            <person name="Wang J."/>
            <person name="Gasser R.B."/>
        </authorList>
    </citation>
    <scope>NUCLEOTIDE SEQUENCE [LARGE SCALE GENOMIC DNA]</scope>
</reference>
<dbReference type="PANTHER" id="PTHR45670">
    <property type="entry name" value="E3 UBIQUITIN-PROTEIN LIGASE TRIP12"/>
    <property type="match status" value="1"/>
</dbReference>
<feature type="domain" description="HECT" evidence="9">
    <location>
        <begin position="3460"/>
        <end position="3633"/>
    </location>
</feature>
<feature type="non-terminal residue" evidence="10">
    <location>
        <position position="1"/>
    </location>
</feature>
<evidence type="ECO:0000313" key="11">
    <source>
        <dbReference type="Proteomes" id="UP000054324"/>
    </source>
</evidence>
<evidence type="ECO:0000256" key="5">
    <source>
        <dbReference type="PROSITE-ProRule" id="PRU00023"/>
    </source>
</evidence>
<feature type="active site" description="Glycyl thioester intermediate" evidence="6">
    <location>
        <position position="3602"/>
    </location>
</feature>
<keyword evidence="4 6" id="KW-0833">Ubl conjugation pathway</keyword>
<feature type="compositionally biased region" description="Polar residues" evidence="8">
    <location>
        <begin position="1122"/>
        <end position="1145"/>
    </location>
</feature>
<feature type="region of interest" description="Disordered" evidence="8">
    <location>
        <begin position="2216"/>
        <end position="2259"/>
    </location>
</feature>
<protein>
    <recommendedName>
        <fullName evidence="7">E3 ubiquitin-protein ligase</fullName>
        <ecNumber evidence="7">2.3.2.26</ecNumber>
    </recommendedName>
</protein>
<comment type="catalytic activity">
    <reaction evidence="1 7">
        <text>S-ubiquitinyl-[E2 ubiquitin-conjugating enzyme]-L-cysteine + [acceptor protein]-L-lysine = [E2 ubiquitin-conjugating enzyme]-L-cysteine + N(6)-ubiquitinyl-[acceptor protein]-L-lysine.</text>
        <dbReference type="EC" id="2.3.2.26"/>
    </reaction>
</comment>
<dbReference type="InterPro" id="IPR002110">
    <property type="entry name" value="Ankyrin_rpt"/>
</dbReference>
<dbReference type="PROSITE" id="PS50088">
    <property type="entry name" value="ANK_REPEAT"/>
    <property type="match status" value="1"/>
</dbReference>
<dbReference type="PROSITE" id="PS50297">
    <property type="entry name" value="ANK_REP_REGION"/>
    <property type="match status" value="1"/>
</dbReference>
<evidence type="ECO:0000256" key="2">
    <source>
        <dbReference type="ARBA" id="ARBA00006331"/>
    </source>
</evidence>